<organism evidence="4">
    <name type="scientific">Neobacillus citreus</name>
    <dbReference type="NCBI Taxonomy" id="2833578"/>
    <lineage>
        <taxon>Bacteria</taxon>
        <taxon>Bacillati</taxon>
        <taxon>Bacillota</taxon>
        <taxon>Bacilli</taxon>
        <taxon>Bacillales</taxon>
        <taxon>Bacillaceae</taxon>
        <taxon>Neobacillus</taxon>
    </lineage>
</organism>
<comment type="caution">
    <text evidence="4">The sequence shown here is derived from an EMBL/GenBank/DDBJ whole genome shotgun (WGS) entry which is preliminary data.</text>
</comment>
<keyword evidence="6" id="KW-1185">Reference proteome</keyword>
<evidence type="ECO:0000313" key="6">
    <source>
        <dbReference type="Proteomes" id="UP000677265"/>
    </source>
</evidence>
<dbReference type="PANTHER" id="PTHR34984">
    <property type="entry name" value="CARBON STORAGE REGULATOR"/>
    <property type="match status" value="1"/>
</dbReference>
<sequence length="119" mass="13506">MLIIGREIGQSVIIGKNVKVTVLQYGSRPWLSIDAPPELQIRKVKVSGRWIGKFKKRTKTVGDSVIIGDTISVTILQTETGLLRFAIDAPKDVKIYREELCDNRIQPCQPKVHSYKFRI</sequence>
<protein>
    <submittedName>
        <fullName evidence="4">Carbon storage regulator</fullName>
    </submittedName>
</protein>
<keyword evidence="3" id="KW-0694">RNA-binding</keyword>
<dbReference type="GO" id="GO:0005829">
    <property type="term" value="C:cytosol"/>
    <property type="evidence" value="ECO:0007669"/>
    <property type="project" value="TreeGrafter"/>
</dbReference>
<evidence type="ECO:0000256" key="1">
    <source>
        <dbReference type="ARBA" id="ARBA00022490"/>
    </source>
</evidence>
<evidence type="ECO:0000313" key="4">
    <source>
        <dbReference type="EMBL" id="MBS4180327.1"/>
    </source>
</evidence>
<gene>
    <name evidence="5" type="ORF">KHB02_000030</name>
    <name evidence="4" type="ORF">KHB02_02870</name>
</gene>
<dbReference type="InterPro" id="IPR036107">
    <property type="entry name" value="CsrA_sf"/>
</dbReference>
<dbReference type="GO" id="GO:0045947">
    <property type="term" value="P:negative regulation of translational initiation"/>
    <property type="evidence" value="ECO:0007669"/>
    <property type="project" value="TreeGrafter"/>
</dbReference>
<dbReference type="GO" id="GO:0048027">
    <property type="term" value="F:mRNA 5'-UTR binding"/>
    <property type="evidence" value="ECO:0007669"/>
    <property type="project" value="TreeGrafter"/>
</dbReference>
<dbReference type="EMBL" id="JAGYPE020000001">
    <property type="protein sequence ID" value="MCH6263912.1"/>
    <property type="molecule type" value="Genomic_DNA"/>
</dbReference>
<dbReference type="Gene3D" id="2.60.40.4380">
    <property type="entry name" value="Translational regulator CsrA"/>
    <property type="match status" value="2"/>
</dbReference>
<keyword evidence="1" id="KW-0963">Cytoplasm</keyword>
<evidence type="ECO:0000256" key="2">
    <source>
        <dbReference type="ARBA" id="ARBA00022845"/>
    </source>
</evidence>
<dbReference type="PANTHER" id="PTHR34984:SF1">
    <property type="entry name" value="CARBON STORAGE REGULATOR"/>
    <property type="match status" value="1"/>
</dbReference>
<reference evidence="4" key="1">
    <citation type="submission" date="2021-05" db="EMBL/GenBank/DDBJ databases">
        <title>Novel Bacillus species.</title>
        <authorList>
            <person name="Liu G."/>
        </authorList>
    </citation>
    <scope>NUCLEOTIDE SEQUENCE</scope>
    <source>
        <strain evidence="4 6">FJAT-50051</strain>
    </source>
</reference>
<dbReference type="GO" id="GO:0006402">
    <property type="term" value="P:mRNA catabolic process"/>
    <property type="evidence" value="ECO:0007669"/>
    <property type="project" value="InterPro"/>
</dbReference>
<evidence type="ECO:0000313" key="5">
    <source>
        <dbReference type="EMBL" id="MCH6263912.1"/>
    </source>
</evidence>
<dbReference type="InterPro" id="IPR003751">
    <property type="entry name" value="CsrA"/>
</dbReference>
<dbReference type="EMBL" id="JAGYPE010000001">
    <property type="protein sequence ID" value="MBS4180327.1"/>
    <property type="molecule type" value="Genomic_DNA"/>
</dbReference>
<dbReference type="Proteomes" id="UP000677265">
    <property type="component" value="Unassembled WGS sequence"/>
</dbReference>
<name>A0A942SUE6_9BACI</name>
<dbReference type="RefSeq" id="WP_213140324.1">
    <property type="nucleotide sequence ID" value="NZ_JAGYPE020000001.1"/>
</dbReference>
<proteinExistence type="predicted"/>
<dbReference type="SUPFAM" id="SSF117130">
    <property type="entry name" value="CsrA-like"/>
    <property type="match status" value="2"/>
</dbReference>
<dbReference type="Pfam" id="PF02599">
    <property type="entry name" value="CsrA"/>
    <property type="match status" value="2"/>
</dbReference>
<keyword evidence="2" id="KW-0810">Translation regulation</keyword>
<dbReference type="AlphaFoldDB" id="A0A942SUE6"/>
<evidence type="ECO:0000256" key="3">
    <source>
        <dbReference type="ARBA" id="ARBA00022884"/>
    </source>
</evidence>
<dbReference type="GO" id="GO:0006109">
    <property type="term" value="P:regulation of carbohydrate metabolic process"/>
    <property type="evidence" value="ECO:0007669"/>
    <property type="project" value="InterPro"/>
</dbReference>
<accession>A0A942SUE6</accession>